<evidence type="ECO:0000259" key="3">
    <source>
        <dbReference type="PROSITE" id="PS50263"/>
    </source>
</evidence>
<dbReference type="PROSITE" id="PS00921">
    <property type="entry name" value="NITRIL_CHT_2"/>
    <property type="match status" value="1"/>
</dbReference>
<name>A0A918GDY8_9ACTN</name>
<evidence type="ECO:0000313" key="5">
    <source>
        <dbReference type="Proteomes" id="UP000606194"/>
    </source>
</evidence>
<gene>
    <name evidence="4" type="ORF">GCM10010269_81380</name>
</gene>
<dbReference type="Gene3D" id="3.60.110.10">
    <property type="entry name" value="Carbon-nitrogen hydrolase"/>
    <property type="match status" value="1"/>
</dbReference>
<proteinExistence type="inferred from homology"/>
<dbReference type="EMBL" id="BMTL01000066">
    <property type="protein sequence ID" value="GGS30580.1"/>
    <property type="molecule type" value="Genomic_DNA"/>
</dbReference>
<accession>A0A918GDY8</accession>
<dbReference type="SUPFAM" id="SSF56317">
    <property type="entry name" value="Carbon-nitrogen hydrolase"/>
    <property type="match status" value="1"/>
</dbReference>
<feature type="domain" description="CN hydrolase" evidence="3">
    <location>
        <begin position="5"/>
        <end position="278"/>
    </location>
</feature>
<dbReference type="Proteomes" id="UP000606194">
    <property type="component" value="Unassembled WGS sequence"/>
</dbReference>
<evidence type="ECO:0000256" key="2">
    <source>
        <dbReference type="ARBA" id="ARBA00022801"/>
    </source>
</evidence>
<evidence type="ECO:0000256" key="1">
    <source>
        <dbReference type="ARBA" id="ARBA00008129"/>
    </source>
</evidence>
<dbReference type="RefSeq" id="WP_190154354.1">
    <property type="nucleotide sequence ID" value="NZ_BMTL01000066.1"/>
</dbReference>
<evidence type="ECO:0000313" key="4">
    <source>
        <dbReference type="EMBL" id="GGS30580.1"/>
    </source>
</evidence>
<dbReference type="InterPro" id="IPR036526">
    <property type="entry name" value="C-N_Hydrolase_sf"/>
</dbReference>
<dbReference type="InterPro" id="IPR044149">
    <property type="entry name" value="Nitrilases_CHs"/>
</dbReference>
<keyword evidence="5" id="KW-1185">Reference proteome</keyword>
<comment type="similarity">
    <text evidence="1">Belongs to the carbon-nitrogen hydrolase superfamily. Nitrilase family.</text>
</comment>
<dbReference type="CDD" id="cd07564">
    <property type="entry name" value="nitrilases_CHs"/>
    <property type="match status" value="1"/>
</dbReference>
<dbReference type="GO" id="GO:0000257">
    <property type="term" value="F:nitrilase activity"/>
    <property type="evidence" value="ECO:0007669"/>
    <property type="project" value="UniProtKB-ARBA"/>
</dbReference>
<dbReference type="Pfam" id="PF00795">
    <property type="entry name" value="CN_hydrolase"/>
    <property type="match status" value="1"/>
</dbReference>
<dbReference type="AlphaFoldDB" id="A0A918GDY8"/>
<dbReference type="PANTHER" id="PTHR46044">
    <property type="entry name" value="NITRILASE"/>
    <property type="match status" value="1"/>
</dbReference>
<organism evidence="4 5">
    <name type="scientific">Streptomyces humidus</name>
    <dbReference type="NCBI Taxonomy" id="52259"/>
    <lineage>
        <taxon>Bacteria</taxon>
        <taxon>Bacillati</taxon>
        <taxon>Actinomycetota</taxon>
        <taxon>Actinomycetes</taxon>
        <taxon>Kitasatosporales</taxon>
        <taxon>Streptomycetaceae</taxon>
        <taxon>Streptomyces</taxon>
    </lineage>
</organism>
<sequence>MPTTYRVAAVQAEPVWLDADATVEKTIALIEEAAARDVALVAFPETWIPGYPLFLWLGPVAGQMPFIARYHANSPTVDGRHITAVRQAARRTGVTVALGYSEKDHGSLYMAQTLIAPDGGVLLHRRKLKATHVERSLFGESDGSHLKVVDTPLGRVGALNCWEHVQPLNRYAMYAQHEQVHIAAWPAFGLYKGIAYALGAEVNMAVTQTYALEGGCYVIAPTQVISERGVEIFATTDEQRALLSTGAGSSRVYGPDGRPLGEPLAEDAEGLLIVDIDLSLIDLAKNAADPAGHYARADATRLLHDDRPTAAVVRPGQVVGPYFPDLDEPVVEAQTD</sequence>
<keyword evidence="2" id="KW-0378">Hydrolase</keyword>
<reference evidence="4" key="2">
    <citation type="submission" date="2020-09" db="EMBL/GenBank/DDBJ databases">
        <authorList>
            <person name="Sun Q."/>
            <person name="Ohkuma M."/>
        </authorList>
    </citation>
    <scope>NUCLEOTIDE SEQUENCE</scope>
    <source>
        <strain evidence="4">JCM 4386</strain>
    </source>
</reference>
<reference evidence="4" key="1">
    <citation type="journal article" date="2014" name="Int. J. Syst. Evol. Microbiol.">
        <title>Complete genome sequence of Corynebacterium casei LMG S-19264T (=DSM 44701T), isolated from a smear-ripened cheese.</title>
        <authorList>
            <consortium name="US DOE Joint Genome Institute (JGI-PGF)"/>
            <person name="Walter F."/>
            <person name="Albersmeier A."/>
            <person name="Kalinowski J."/>
            <person name="Ruckert C."/>
        </authorList>
    </citation>
    <scope>NUCLEOTIDE SEQUENCE</scope>
    <source>
        <strain evidence="4">JCM 4386</strain>
    </source>
</reference>
<dbReference type="PANTHER" id="PTHR46044:SF14">
    <property type="entry name" value="ARYLACETONITRILASE"/>
    <property type="match status" value="1"/>
</dbReference>
<dbReference type="InterPro" id="IPR003010">
    <property type="entry name" value="C-N_Hydrolase"/>
</dbReference>
<comment type="caution">
    <text evidence="4">The sequence shown here is derived from an EMBL/GenBank/DDBJ whole genome shotgun (WGS) entry which is preliminary data.</text>
</comment>
<protein>
    <submittedName>
        <fullName evidence="4">Nitrilase</fullName>
    </submittedName>
</protein>
<dbReference type="InterPro" id="IPR000132">
    <property type="entry name" value="Nitrilase/CN_hydratase_CS"/>
</dbReference>
<dbReference type="PROSITE" id="PS50263">
    <property type="entry name" value="CN_HYDROLASE"/>
    <property type="match status" value="1"/>
</dbReference>